<dbReference type="InterPro" id="IPR024242">
    <property type="entry name" value="NCE101"/>
</dbReference>
<name>A0ABR4A9R6_9LECA</name>
<accession>A0ABR4A9R6</accession>
<dbReference type="Pfam" id="PF11654">
    <property type="entry name" value="NCE101"/>
    <property type="match status" value="1"/>
</dbReference>
<evidence type="ECO:0000313" key="2">
    <source>
        <dbReference type="Proteomes" id="UP001590950"/>
    </source>
</evidence>
<protein>
    <submittedName>
        <fullName evidence="1">Uncharacterized protein</fullName>
    </submittedName>
</protein>
<keyword evidence="2" id="KW-1185">Reference proteome</keyword>
<reference evidence="1 2" key="1">
    <citation type="submission" date="2024-09" db="EMBL/GenBank/DDBJ databases">
        <title>Rethinking Asexuality: The Enigmatic Case of Functional Sexual Genes in Lepraria (Stereocaulaceae).</title>
        <authorList>
            <person name="Doellman M."/>
            <person name="Sun Y."/>
            <person name="Barcenas-Pena A."/>
            <person name="Lumbsch H.T."/>
            <person name="Grewe F."/>
        </authorList>
    </citation>
    <scope>NUCLEOTIDE SEQUENCE [LARGE SCALE GENOMIC DNA]</scope>
    <source>
        <strain evidence="1 2">Mercado 3170</strain>
    </source>
</reference>
<comment type="caution">
    <text evidence="1">The sequence shown here is derived from an EMBL/GenBank/DDBJ whole genome shotgun (WGS) entry which is preliminary data.</text>
</comment>
<evidence type="ECO:0000313" key="1">
    <source>
        <dbReference type="EMBL" id="KAL2041631.1"/>
    </source>
</evidence>
<sequence>MATTFPRYNHIISKTLDPIFAILIGVSAAGIRIRREENEKRFGLATTSMVKPGATNPRVRPIAGAGEAGFEEEGGEVEEIGFAEVARVGWERVWRRVSGEGVDG</sequence>
<dbReference type="EMBL" id="JBEFKJ010000016">
    <property type="protein sequence ID" value="KAL2041631.1"/>
    <property type="molecule type" value="Genomic_DNA"/>
</dbReference>
<proteinExistence type="predicted"/>
<gene>
    <name evidence="1" type="ORF">N7G274_005415</name>
</gene>
<organism evidence="1 2">
    <name type="scientific">Stereocaulon virgatum</name>
    <dbReference type="NCBI Taxonomy" id="373712"/>
    <lineage>
        <taxon>Eukaryota</taxon>
        <taxon>Fungi</taxon>
        <taxon>Dikarya</taxon>
        <taxon>Ascomycota</taxon>
        <taxon>Pezizomycotina</taxon>
        <taxon>Lecanoromycetes</taxon>
        <taxon>OSLEUM clade</taxon>
        <taxon>Lecanoromycetidae</taxon>
        <taxon>Lecanorales</taxon>
        <taxon>Lecanorineae</taxon>
        <taxon>Stereocaulaceae</taxon>
        <taxon>Stereocaulon</taxon>
    </lineage>
</organism>
<dbReference type="Proteomes" id="UP001590950">
    <property type="component" value="Unassembled WGS sequence"/>
</dbReference>